<evidence type="ECO:0000259" key="3">
    <source>
        <dbReference type="Pfam" id="PF21703"/>
    </source>
</evidence>
<dbReference type="InterPro" id="IPR049301">
    <property type="entry name" value="Capsid_Gp10A/Gp10B-like_dom"/>
</dbReference>
<dbReference type="GeneID" id="6492606"/>
<dbReference type="HAMAP" id="MF_04119">
    <property type="entry name" value="CAPSID_PROTEIN_T7"/>
    <property type="match status" value="1"/>
</dbReference>
<feature type="region of interest" description="Disordered" evidence="2">
    <location>
        <begin position="1"/>
        <end position="20"/>
    </location>
</feature>
<dbReference type="OrthoDB" id="4979at10239"/>
<dbReference type="KEGG" id="vg:6492606"/>
<feature type="region of interest" description="Disordered" evidence="2">
    <location>
        <begin position="349"/>
        <end position="385"/>
    </location>
</feature>
<dbReference type="Pfam" id="PF21703">
    <property type="entry name" value="Gp10A-like"/>
    <property type="match status" value="1"/>
</dbReference>
<dbReference type="EMBL" id="EU652770">
    <property type="protein sequence ID" value="ACF42037.2"/>
    <property type="molecule type" value="Genomic_DNA"/>
</dbReference>
<keyword evidence="1" id="KW-0167">Capsid protein</keyword>
<name>B4YQG7_9CAUD</name>
<keyword evidence="1" id="KW-0946">Virion</keyword>
<keyword evidence="5" id="KW-1185">Reference proteome</keyword>
<gene>
    <name evidence="4" type="ORF">MmP1_gp37</name>
</gene>
<evidence type="ECO:0000256" key="2">
    <source>
        <dbReference type="SAM" id="MobiDB-lite"/>
    </source>
</evidence>
<comment type="similarity">
    <text evidence="1">Belongs to the T7virus minor capsid protein family.</text>
</comment>
<accession>B4YQG7</accession>
<dbReference type="RefSeq" id="YP_002048658.2">
    <property type="nucleotide sequence ID" value="NC_011085.3"/>
</dbReference>
<feature type="compositionally biased region" description="Low complexity" evidence="2">
    <location>
        <begin position="1"/>
        <end position="12"/>
    </location>
</feature>
<sequence>MADMKGGQQLGKDQGKGQSGGDKLALFLKVFGGEVLTAFARTSVTTNRHIMRSISSGKSAQFPVLGRTRAAYLQAGQSLDDKRKDIKHTEKTIVIDGLLTADVLIYDIEDAMNHYDVRSEYTSQIGESLAMAADGAVLAELAGLCNMPAASNENIAGLGSASILEVGAKGDLTSPVELGKAVIAQLTIARAKLTSNYVPSADRTFYTTPEVYSAILAALMPNAANYAALIDPERGSIRNVMGFEVVEVPHLTAGGAGDDREDETTNQKHAFPKTAEGDTKVALDNVVGLFQHRSAVGTVKLKDLSLERARRAEYQADQIIARYAMGHGGLRPEAAGALVFHSGLMSRTLGEDAKSSPDVSQELTPAQKAAITRAKNKAAKEAAES</sequence>
<comment type="miscellaneous">
    <text evidence="1">The minor capsid protein is produced by a -1 ribosomal frameshift near the C-terminus of the ORF coding for the major capsid protein, producing a protein with a C-terminal extension compared to the major capsid protein. The major capsid protein is produced by conventional translation of the same ORF.</text>
</comment>
<dbReference type="GO" id="GO:0019028">
    <property type="term" value="C:viral capsid"/>
    <property type="evidence" value="ECO:0007669"/>
    <property type="project" value="UniProtKB-UniRule"/>
</dbReference>
<evidence type="ECO:0000256" key="1">
    <source>
        <dbReference type="HAMAP-Rule" id="MF_04119"/>
    </source>
</evidence>
<dbReference type="InterPro" id="IPR039009">
    <property type="entry name" value="Capsid_Gp10A/Gp10B_dom"/>
</dbReference>
<reference evidence="4 5" key="1">
    <citation type="journal article" date="2010" name="Genomics">
        <title>Identification of lytic bacteriophage MmP1, assigned to a new member of T7-like phages infecting Morganella morganii.</title>
        <authorList>
            <person name="Zhu J."/>
            <person name="Rao X."/>
            <person name="Tan Y."/>
            <person name="Xiong K."/>
            <person name="Hu Z."/>
            <person name="Chen Z."/>
            <person name="Jin X."/>
            <person name="Li S."/>
            <person name="Chen Y."/>
            <person name="Hu F."/>
        </authorList>
    </citation>
    <scope>NUCLEOTIDE SEQUENCE [LARGE SCALE GENOMIC DNA]</scope>
</reference>
<comment type="subunit">
    <text evidence="1">Interacts with the connector protein and the major capsid protein.</text>
</comment>
<evidence type="ECO:0000313" key="4">
    <source>
        <dbReference type="EMBL" id="ACF42037.2"/>
    </source>
</evidence>
<comment type="subcellular location">
    <subcellularLocation>
        <location evidence="1">Virion</location>
    </subcellularLocation>
</comment>
<comment type="function">
    <text evidence="1">Assembles with the major capsid protein to form an icosahedral capsid. The major and minor capsid proteins are incorporated into the capsid in about a 90/10 ratio respectively. Once the capsid is formed, encapsidates one single copy of the viral genome.</text>
</comment>
<organism evidence="4 5">
    <name type="scientific">Morganella phage MmP1</name>
    <dbReference type="NCBI Taxonomy" id="526118"/>
    <lineage>
        <taxon>Viruses</taxon>
        <taxon>Duplodnaviria</taxon>
        <taxon>Heunggongvirae</taxon>
        <taxon>Uroviricota</taxon>
        <taxon>Caudoviricetes</taxon>
        <taxon>Autographivirales</taxon>
        <taxon>Autotranscriptaviridae</taxon>
        <taxon>Studiervirinae</taxon>
        <taxon>Minipunavirus</taxon>
        <taxon>Minipunavirus MmP1</taxon>
    </lineage>
</organism>
<proteinExistence type="inferred from homology"/>
<feature type="domain" description="Capsid Gp10A/Gp10B-like" evidence="3">
    <location>
        <begin position="61"/>
        <end position="339"/>
    </location>
</feature>
<dbReference type="Proteomes" id="UP000001864">
    <property type="component" value="Segment"/>
</dbReference>
<protein>
    <recommendedName>
        <fullName evidence="1">Minor capsid protein</fullName>
    </recommendedName>
    <alternativeName>
        <fullName evidence="1">Minor head protein</fullName>
    </alternativeName>
</protein>
<evidence type="ECO:0000313" key="5">
    <source>
        <dbReference type="Proteomes" id="UP000001864"/>
    </source>
</evidence>